<accession>H1XUW0</accession>
<sequence length="145" mass="16745">MLVKWEPMMGLSRINDVFDRMLDDFFSMDTRLAEPVSSLIPLMNVEELKDAYRITLEVPGMEKDDIDISIKDDVLTISGEKKEDFKEEGTLFRRERWFGKFTRSLTLPGDVDVDKIEAEYKNGVLTLHLPKSETAKGKKIEVKTK</sequence>
<evidence type="ECO:0000313" key="6">
    <source>
        <dbReference type="Proteomes" id="UP000004671"/>
    </source>
</evidence>
<dbReference type="SUPFAM" id="SSF49764">
    <property type="entry name" value="HSP20-like chaperones"/>
    <property type="match status" value="1"/>
</dbReference>
<evidence type="ECO:0000313" key="4">
    <source>
        <dbReference type="EMBL" id="APF17563.1"/>
    </source>
</evidence>
<dbReference type="PANTHER" id="PTHR11527">
    <property type="entry name" value="HEAT-SHOCK PROTEIN 20 FAMILY MEMBER"/>
    <property type="match status" value="1"/>
</dbReference>
<evidence type="ECO:0000256" key="2">
    <source>
        <dbReference type="RuleBase" id="RU003616"/>
    </source>
</evidence>
<dbReference type="InterPro" id="IPR002068">
    <property type="entry name" value="A-crystallin/Hsp20_dom"/>
</dbReference>
<keyword evidence="6" id="KW-1185">Reference proteome</keyword>
<evidence type="ECO:0000259" key="3">
    <source>
        <dbReference type="PROSITE" id="PS01031"/>
    </source>
</evidence>
<dbReference type="CDD" id="cd06464">
    <property type="entry name" value="ACD_sHsps-like"/>
    <property type="match status" value="1"/>
</dbReference>
<dbReference type="KEGG" id="caby:Cabys_812"/>
<gene>
    <name evidence="4" type="primary">hSP20</name>
    <name evidence="4" type="ORF">Cabys_812</name>
    <name evidence="5" type="ORF">Calab_2047</name>
</gene>
<dbReference type="InterPro" id="IPR031107">
    <property type="entry name" value="Small_HSP"/>
</dbReference>
<keyword evidence="5" id="KW-0346">Stress response</keyword>
<dbReference type="InParanoid" id="H1XUW0"/>
<dbReference type="Pfam" id="PF00011">
    <property type="entry name" value="HSP20"/>
    <property type="match status" value="1"/>
</dbReference>
<dbReference type="FunCoup" id="H1XUW0">
    <property type="interactions" value="146"/>
</dbReference>
<feature type="domain" description="SHSP" evidence="3">
    <location>
        <begin position="33"/>
        <end position="145"/>
    </location>
</feature>
<evidence type="ECO:0000256" key="1">
    <source>
        <dbReference type="PROSITE-ProRule" id="PRU00285"/>
    </source>
</evidence>
<dbReference type="AlphaFoldDB" id="H1XUW0"/>
<reference evidence="5 6" key="1">
    <citation type="submission" date="2011-09" db="EMBL/GenBank/DDBJ databases">
        <title>The permanent draft genome of Caldithrix abyssi DSM 13497.</title>
        <authorList>
            <consortium name="US DOE Joint Genome Institute (JGI-PGF)"/>
            <person name="Lucas S."/>
            <person name="Han J."/>
            <person name="Lapidus A."/>
            <person name="Bruce D."/>
            <person name="Goodwin L."/>
            <person name="Pitluck S."/>
            <person name="Peters L."/>
            <person name="Kyrpides N."/>
            <person name="Mavromatis K."/>
            <person name="Ivanova N."/>
            <person name="Mikhailova N."/>
            <person name="Chertkov O."/>
            <person name="Detter J.C."/>
            <person name="Tapia R."/>
            <person name="Han C."/>
            <person name="Land M."/>
            <person name="Hauser L."/>
            <person name="Markowitz V."/>
            <person name="Cheng J.-F."/>
            <person name="Hugenholtz P."/>
            <person name="Woyke T."/>
            <person name="Wu D."/>
            <person name="Spring S."/>
            <person name="Brambilla E."/>
            <person name="Klenk H.-P."/>
            <person name="Eisen J.A."/>
        </authorList>
    </citation>
    <scope>NUCLEOTIDE SEQUENCE [LARGE SCALE GENOMIC DNA]</scope>
    <source>
        <strain evidence="5 6">DSM 13497</strain>
    </source>
</reference>
<dbReference type="HOGENOM" id="CLU_046737_9_0_0"/>
<dbReference type="STRING" id="880073.Cabys_812"/>
<dbReference type="Gene3D" id="2.60.40.790">
    <property type="match status" value="1"/>
</dbReference>
<dbReference type="PaxDb" id="880073-Calab_2047"/>
<dbReference type="RefSeq" id="WP_006928826.1">
    <property type="nucleotide sequence ID" value="NZ_CM001402.1"/>
</dbReference>
<comment type="similarity">
    <text evidence="1 2">Belongs to the small heat shock protein (HSP20) family.</text>
</comment>
<dbReference type="PROSITE" id="PS01031">
    <property type="entry name" value="SHSP"/>
    <property type="match status" value="1"/>
</dbReference>
<dbReference type="Proteomes" id="UP000183868">
    <property type="component" value="Chromosome"/>
</dbReference>
<proteinExistence type="inferred from homology"/>
<dbReference type="OrthoDB" id="9792695at2"/>
<dbReference type="EMBL" id="CM001402">
    <property type="protein sequence ID" value="EHO41659.1"/>
    <property type="molecule type" value="Genomic_DNA"/>
</dbReference>
<organism evidence="5 6">
    <name type="scientific">Caldithrix abyssi DSM 13497</name>
    <dbReference type="NCBI Taxonomy" id="880073"/>
    <lineage>
        <taxon>Bacteria</taxon>
        <taxon>Pseudomonadati</taxon>
        <taxon>Calditrichota</taxon>
        <taxon>Calditrichia</taxon>
        <taxon>Calditrichales</taxon>
        <taxon>Calditrichaceae</taxon>
        <taxon>Caldithrix</taxon>
    </lineage>
</organism>
<name>H1XUW0_CALAY</name>
<reference evidence="4 7" key="2">
    <citation type="submission" date="2016-11" db="EMBL/GenBank/DDBJ databases">
        <title>Genomic analysis of Caldithrix abyssi and proposal of a novel bacterial phylum Caldithrichaeota.</title>
        <authorList>
            <person name="Kublanov I."/>
            <person name="Sigalova O."/>
            <person name="Gavrilov S."/>
            <person name="Lebedinsky A."/>
            <person name="Ivanova N."/>
            <person name="Daum C."/>
            <person name="Reddy T."/>
            <person name="Klenk H.P."/>
            <person name="Goker M."/>
            <person name="Reva O."/>
            <person name="Miroshnichenko M."/>
            <person name="Kyprides N."/>
            <person name="Woyke T."/>
            <person name="Gelfand M."/>
        </authorList>
    </citation>
    <scope>NUCLEOTIDE SEQUENCE [LARGE SCALE GENOMIC DNA]</scope>
    <source>
        <strain evidence="4 7">LF13</strain>
    </source>
</reference>
<dbReference type="InterPro" id="IPR008978">
    <property type="entry name" value="HSP20-like_chaperone"/>
</dbReference>
<evidence type="ECO:0000313" key="7">
    <source>
        <dbReference type="Proteomes" id="UP000183868"/>
    </source>
</evidence>
<evidence type="ECO:0000313" key="5">
    <source>
        <dbReference type="EMBL" id="EHO41659.1"/>
    </source>
</evidence>
<protein>
    <submittedName>
        <fullName evidence="4">HSP20 family protein</fullName>
    </submittedName>
    <submittedName>
        <fullName evidence="5">Heat shock protein Hsp20</fullName>
    </submittedName>
</protein>
<dbReference type="eggNOG" id="COG0071">
    <property type="taxonomic scope" value="Bacteria"/>
</dbReference>
<dbReference type="Proteomes" id="UP000004671">
    <property type="component" value="Chromosome"/>
</dbReference>
<dbReference type="EMBL" id="CP018099">
    <property type="protein sequence ID" value="APF17563.1"/>
    <property type="molecule type" value="Genomic_DNA"/>
</dbReference>